<accession>A0A2V2YP07</accession>
<keyword evidence="3" id="KW-1185">Reference proteome</keyword>
<sequence length="66" mass="7123">MTKAKNGVDKNLTNVVEQLDRNPVNSHHAQQLQQDVNDRRNQASMDHDDSADLSTPFSAGSSGSGS</sequence>
<protein>
    <submittedName>
        <fullName evidence="2">Uncharacterized protein</fullName>
    </submittedName>
</protein>
<dbReference type="OrthoDB" id="2632039at2"/>
<evidence type="ECO:0000256" key="1">
    <source>
        <dbReference type="SAM" id="MobiDB-lite"/>
    </source>
</evidence>
<gene>
    <name evidence="2" type="ORF">DFQ01_12158</name>
</gene>
<name>A0A2V2YP07_9BACL</name>
<feature type="compositionally biased region" description="Polar residues" evidence="1">
    <location>
        <begin position="23"/>
        <end position="35"/>
    </location>
</feature>
<feature type="compositionally biased region" description="Basic and acidic residues" evidence="1">
    <location>
        <begin position="36"/>
        <end position="50"/>
    </location>
</feature>
<dbReference type="Proteomes" id="UP000246635">
    <property type="component" value="Unassembled WGS sequence"/>
</dbReference>
<feature type="region of interest" description="Disordered" evidence="1">
    <location>
        <begin position="1"/>
        <end position="66"/>
    </location>
</feature>
<reference evidence="2 3" key="1">
    <citation type="submission" date="2018-05" db="EMBL/GenBank/DDBJ databases">
        <title>Genomic Encyclopedia of Type Strains, Phase III (KMG-III): the genomes of soil and plant-associated and newly described type strains.</title>
        <authorList>
            <person name="Whitman W."/>
        </authorList>
    </citation>
    <scope>NUCLEOTIDE SEQUENCE [LARGE SCALE GENOMIC DNA]</scope>
    <source>
        <strain evidence="2 3">CECT 5696</strain>
    </source>
</reference>
<feature type="compositionally biased region" description="Polar residues" evidence="1">
    <location>
        <begin position="52"/>
        <end position="66"/>
    </location>
</feature>
<proteinExistence type="predicted"/>
<dbReference type="RefSeq" id="WP_110045936.1">
    <property type="nucleotide sequence ID" value="NZ_CP054613.1"/>
</dbReference>
<evidence type="ECO:0000313" key="3">
    <source>
        <dbReference type="Proteomes" id="UP000246635"/>
    </source>
</evidence>
<dbReference type="EMBL" id="QGTQ01000021">
    <property type="protein sequence ID" value="PWV97415.1"/>
    <property type="molecule type" value="Genomic_DNA"/>
</dbReference>
<evidence type="ECO:0000313" key="2">
    <source>
        <dbReference type="EMBL" id="PWV97415.1"/>
    </source>
</evidence>
<comment type="caution">
    <text evidence="2">The sequence shown here is derived from an EMBL/GenBank/DDBJ whole genome shotgun (WGS) entry which is preliminary data.</text>
</comment>
<dbReference type="AlphaFoldDB" id="A0A2V2YP07"/>
<organism evidence="2 3">
    <name type="scientific">Paenibacillus cellulosilyticus</name>
    <dbReference type="NCBI Taxonomy" id="375489"/>
    <lineage>
        <taxon>Bacteria</taxon>
        <taxon>Bacillati</taxon>
        <taxon>Bacillota</taxon>
        <taxon>Bacilli</taxon>
        <taxon>Bacillales</taxon>
        <taxon>Paenibacillaceae</taxon>
        <taxon>Paenibacillus</taxon>
    </lineage>
</organism>